<dbReference type="HOGENOM" id="CLU_3288730_0_0_6"/>
<name>C5BC86_EDWI9</name>
<feature type="transmembrane region" description="Helical" evidence="1">
    <location>
        <begin position="12"/>
        <end position="32"/>
    </location>
</feature>
<evidence type="ECO:0000256" key="1">
    <source>
        <dbReference type="SAM" id="Phobius"/>
    </source>
</evidence>
<accession>C5BC86</accession>
<keyword evidence="1" id="KW-0812">Transmembrane</keyword>
<gene>
    <name evidence="2" type="ordered locus">NT01EI_3874</name>
</gene>
<dbReference type="EMBL" id="CP001600">
    <property type="protein sequence ID" value="ACR70992.1"/>
    <property type="molecule type" value="Genomic_DNA"/>
</dbReference>
<reference evidence="3" key="1">
    <citation type="submission" date="2009-03" db="EMBL/GenBank/DDBJ databases">
        <title>Complete genome sequence of Edwardsiella ictaluri 93-146.</title>
        <authorList>
            <person name="Williams M.L."/>
            <person name="Gillaspy A.F."/>
            <person name="Dyer D.W."/>
            <person name="Thune R.L."/>
            <person name="Waldbieser G.C."/>
            <person name="Schuster S.C."/>
            <person name="Gipson J."/>
            <person name="Zaitshik J."/>
            <person name="Landry C."/>
            <person name="Lawrence M.L."/>
        </authorList>
    </citation>
    <scope>NUCLEOTIDE SEQUENCE [LARGE SCALE GENOMIC DNA]</scope>
    <source>
        <strain evidence="3">93-146</strain>
    </source>
</reference>
<keyword evidence="1" id="KW-1133">Transmembrane helix</keyword>
<protein>
    <submittedName>
        <fullName evidence="2">Uncharacterized protein</fullName>
    </submittedName>
</protein>
<proteinExistence type="predicted"/>
<sequence>MTLIELSGSVGYIFQVIHSSLLMFFILTPSVLSEYDIDFK</sequence>
<organism evidence="2 3">
    <name type="scientific">Edwardsiella ictaluri (strain 93-146)</name>
    <dbReference type="NCBI Taxonomy" id="634503"/>
    <lineage>
        <taxon>Bacteria</taxon>
        <taxon>Pseudomonadati</taxon>
        <taxon>Pseudomonadota</taxon>
        <taxon>Gammaproteobacteria</taxon>
        <taxon>Enterobacterales</taxon>
        <taxon>Hafniaceae</taxon>
        <taxon>Edwardsiella</taxon>
    </lineage>
</organism>
<dbReference type="Proteomes" id="UP000001485">
    <property type="component" value="Chromosome"/>
</dbReference>
<evidence type="ECO:0000313" key="3">
    <source>
        <dbReference type="Proteomes" id="UP000001485"/>
    </source>
</evidence>
<dbReference type="AlphaFoldDB" id="C5BC86"/>
<keyword evidence="1" id="KW-0472">Membrane</keyword>
<dbReference type="KEGG" id="eic:NT01EI_3874"/>
<reference evidence="2 3" key="2">
    <citation type="journal article" date="2012" name="J. Bacteriol.">
        <title>Genome Sequence of Edwardsiella ictaluri 93-146, a Strain Associated with a Natural Channel Catfish Outbreak of Enteric Septicemia of Catfish.</title>
        <authorList>
            <person name="Williams M.L."/>
            <person name="Gillaspy A.F."/>
            <person name="Dyer D.W."/>
            <person name="Thune R.L."/>
            <person name="Waldbieser G.C."/>
            <person name="Schuster S.C."/>
            <person name="Gipson J."/>
            <person name="Zaitshik J."/>
            <person name="Landry C."/>
            <person name="Banes M.M."/>
            <person name="Lawrence M.L."/>
        </authorList>
    </citation>
    <scope>NUCLEOTIDE SEQUENCE [LARGE SCALE GENOMIC DNA]</scope>
    <source>
        <strain evidence="2 3">93-146</strain>
    </source>
</reference>
<evidence type="ECO:0000313" key="2">
    <source>
        <dbReference type="EMBL" id="ACR70992.1"/>
    </source>
</evidence>